<dbReference type="GO" id="GO:0010268">
    <property type="term" value="P:brassinosteroid homeostasis"/>
    <property type="evidence" value="ECO:0007669"/>
    <property type="project" value="TreeGrafter"/>
</dbReference>
<keyword evidence="4" id="KW-1185">Reference proteome</keyword>
<evidence type="ECO:0000256" key="3">
    <source>
        <dbReference type="ARBA" id="ARBA00023004"/>
    </source>
</evidence>
<dbReference type="PANTHER" id="PTHR24286">
    <property type="entry name" value="CYTOCHROME P450 26"/>
    <property type="match status" value="1"/>
</dbReference>
<evidence type="ECO:0000313" key="4">
    <source>
        <dbReference type="Proteomes" id="UP000827889"/>
    </source>
</evidence>
<dbReference type="OrthoDB" id="1744042at2759"/>
<dbReference type="GO" id="GO:0016705">
    <property type="term" value="F:oxidoreductase activity, acting on paired donors, with incorporation or reduction of molecular oxygen"/>
    <property type="evidence" value="ECO:0007669"/>
    <property type="project" value="InterPro"/>
</dbReference>
<comment type="similarity">
    <text evidence="1">Belongs to the cytochrome P450 family.</text>
</comment>
<dbReference type="GO" id="GO:0020037">
    <property type="term" value="F:heme binding"/>
    <property type="evidence" value="ECO:0007669"/>
    <property type="project" value="InterPro"/>
</dbReference>
<dbReference type="GO" id="GO:0005506">
    <property type="term" value="F:iron ion binding"/>
    <property type="evidence" value="ECO:0007669"/>
    <property type="project" value="InterPro"/>
</dbReference>
<keyword evidence="2" id="KW-0479">Metal-binding</keyword>
<accession>A0A8B8P9E8</accession>
<gene>
    <name evidence="5" type="primary">LOC115741608</name>
</gene>
<dbReference type="RefSeq" id="XP_030531455.1">
    <property type="nucleotide sequence ID" value="XM_030675595.1"/>
</dbReference>
<proteinExistence type="inferred from homology"/>
<dbReference type="GO" id="GO:0016132">
    <property type="term" value="P:brassinosteroid biosynthetic process"/>
    <property type="evidence" value="ECO:0007669"/>
    <property type="project" value="TreeGrafter"/>
</dbReference>
<dbReference type="InterPro" id="IPR001128">
    <property type="entry name" value="Cyt_P450"/>
</dbReference>
<evidence type="ECO:0000313" key="5">
    <source>
        <dbReference type="RefSeq" id="XP_030531455.1"/>
    </source>
</evidence>
<dbReference type="Pfam" id="PF00067">
    <property type="entry name" value="p450"/>
    <property type="match status" value="1"/>
</dbReference>
<dbReference type="InterPro" id="IPR036396">
    <property type="entry name" value="Cyt_P450_sf"/>
</dbReference>
<evidence type="ECO:0000256" key="2">
    <source>
        <dbReference type="ARBA" id="ARBA00022723"/>
    </source>
</evidence>
<reference evidence="5" key="1">
    <citation type="submission" date="2025-08" db="UniProtKB">
        <authorList>
            <consortium name="RefSeq"/>
        </authorList>
    </citation>
    <scope>IDENTIFICATION</scope>
    <source>
        <tissue evidence="5">Leaf</tissue>
    </source>
</reference>
<organism evidence="4 5">
    <name type="scientific">Rhodamnia argentea</name>
    <dbReference type="NCBI Taxonomy" id="178133"/>
    <lineage>
        <taxon>Eukaryota</taxon>
        <taxon>Viridiplantae</taxon>
        <taxon>Streptophyta</taxon>
        <taxon>Embryophyta</taxon>
        <taxon>Tracheophyta</taxon>
        <taxon>Spermatophyta</taxon>
        <taxon>Magnoliopsida</taxon>
        <taxon>eudicotyledons</taxon>
        <taxon>Gunneridae</taxon>
        <taxon>Pentapetalae</taxon>
        <taxon>rosids</taxon>
        <taxon>malvids</taxon>
        <taxon>Myrtales</taxon>
        <taxon>Myrtaceae</taxon>
        <taxon>Myrtoideae</taxon>
        <taxon>Myrteae</taxon>
        <taxon>Australasian group</taxon>
        <taxon>Rhodamnia</taxon>
    </lineage>
</organism>
<dbReference type="Proteomes" id="UP000827889">
    <property type="component" value="Chromosome 6"/>
</dbReference>
<name>A0A8B8P9E8_9MYRT</name>
<protein>
    <submittedName>
        <fullName evidence="5">Ent-kaurenoic acid oxidase 2-like</fullName>
    </submittedName>
</protein>
<dbReference type="PANTHER" id="PTHR24286:SF12">
    <property type="entry name" value="CYTOCHROME P450 FAMILY PROTEIN, EXPRESSED"/>
    <property type="match status" value="1"/>
</dbReference>
<dbReference type="SUPFAM" id="SSF48264">
    <property type="entry name" value="Cytochrome P450"/>
    <property type="match status" value="1"/>
</dbReference>
<dbReference type="AlphaFoldDB" id="A0A8B8P9E8"/>
<evidence type="ECO:0000256" key="1">
    <source>
        <dbReference type="ARBA" id="ARBA00010617"/>
    </source>
</evidence>
<dbReference type="GeneID" id="115741608"/>
<keyword evidence="3" id="KW-0408">Iron</keyword>
<dbReference type="KEGG" id="rarg:115741608"/>
<dbReference type="GO" id="GO:0016125">
    <property type="term" value="P:sterol metabolic process"/>
    <property type="evidence" value="ECO:0007669"/>
    <property type="project" value="TreeGrafter"/>
</dbReference>
<dbReference type="GO" id="GO:0004497">
    <property type="term" value="F:monooxygenase activity"/>
    <property type="evidence" value="ECO:0007669"/>
    <property type="project" value="InterPro"/>
</dbReference>
<sequence>MVVLPAAAWLIWWWNELRYVMPVEARIRKSSKKHPPGNMGLPILGKLLTFLWYFKALRRADDCINSKRQRTYLFGIPSIITHTLATNKFIFQSDVAFPYRWPPNDHVGPKSIISAPPHEHTQAQEIHHHRDHPRALYKIALLIQPRIITSLRSWSDRKDITAVDEVKQMTFQYIGKLFASVEPGPLLDEVSSLFDGLMLGFGDQPFSLPGTAYPYALQIEDEDGNKLNDDEVVDNIVSLVIGGYESISRACAWAFYYLASYPDVLHKLREENEACSKNEVGEPITSEDVAKMKYTSKIPSLPLF</sequence>
<dbReference type="Gene3D" id="1.10.630.10">
    <property type="entry name" value="Cytochrome P450"/>
    <property type="match status" value="1"/>
</dbReference>